<organism evidence="2 5">
    <name type="scientific">Roseburia faecis</name>
    <dbReference type="NCBI Taxonomy" id="301302"/>
    <lineage>
        <taxon>Bacteria</taxon>
        <taxon>Bacillati</taxon>
        <taxon>Bacillota</taxon>
        <taxon>Clostridia</taxon>
        <taxon>Lachnospirales</taxon>
        <taxon>Lachnospiraceae</taxon>
        <taxon>Roseburia</taxon>
    </lineage>
</organism>
<gene>
    <name evidence="3" type="ORF">ERS852420_03244</name>
    <name evidence="4" type="ORF">GMD30_05235</name>
    <name evidence="2" type="ORF">M72_24101</name>
</gene>
<dbReference type="InterPro" id="IPR018631">
    <property type="entry name" value="AAA-ATPase-like_dom"/>
</dbReference>
<sequence length="523" mass="60764">MGNYLNQDGKKFYEITHSDIYVDKTELLTYTNSVLQTLQKYICISRPRRFGKSITASMIAAYYSRGCDAKELFSPYKIARNLDFDTYRNKYNTLFLNMQEFLSRTKNIYELLDRMKRLVLRDLKREYPNVDYFDDTDLIESMQDVYQETNCPFVVIIDEWDCIFREYKQDKEAQEIYLDFLRDMLKDKSCIALAYMTGILPIKKYGTHSALNMFDEFSMINPGPLASYVGFTELEVAALCTDYHMDLDEIKAWYNGYSFEKIPSIYNPRSVVSCMRFGKIGNYWNQTETFEALQIYIDMNFEGLKDDVLSMIAGESVPVNTGSFTNDMTTFRTEDDVLTLLIHLGYLSYDYENKTVKIPNNEVREEYVNSVSVSDWGEISKALKNSADTLQAIWQGRPEQVALGIQQAHFETSHIQYNDENALSYTVSLALYAARNFYTIHREFAGGKGFADMVFLPRKKFPDKPALVIELKWDHSAQGAITQIKQKQYCESLKEYHGNLLLVGINYDTKSRIHTCKIEPFSL</sequence>
<evidence type="ECO:0000313" key="5">
    <source>
        <dbReference type="Proteomes" id="UP000049979"/>
    </source>
</evidence>
<dbReference type="Proteomes" id="UP000095495">
    <property type="component" value="Unassembled WGS sequence"/>
</dbReference>
<proteinExistence type="predicted"/>
<dbReference type="Pfam" id="PF09820">
    <property type="entry name" value="AAA-ATPase_like"/>
    <property type="match status" value="1"/>
</dbReference>
<dbReference type="InterPro" id="IPR027417">
    <property type="entry name" value="P-loop_NTPase"/>
</dbReference>
<dbReference type="PANTHER" id="PTHR34825:SF1">
    <property type="entry name" value="AAA-ATPASE-LIKE DOMAIN-CONTAINING PROTEIN"/>
    <property type="match status" value="1"/>
</dbReference>
<dbReference type="GeneID" id="99748559"/>
<dbReference type="Proteomes" id="UP000446657">
    <property type="component" value="Unassembled WGS sequence"/>
</dbReference>
<dbReference type="SUPFAM" id="SSF52540">
    <property type="entry name" value="P-loop containing nucleoside triphosphate hydrolases"/>
    <property type="match status" value="1"/>
</dbReference>
<reference evidence="5" key="1">
    <citation type="submission" date="2015-05" db="EMBL/GenBank/DDBJ databases">
        <authorList>
            <consortium name="Pathogen Informatics"/>
        </authorList>
    </citation>
    <scope>NUCLEOTIDE SEQUENCE [LARGE SCALE GENOMIC DNA]</scope>
    <source>
        <strain evidence="3 6">2789STDY5608863</strain>
        <strain evidence="5">M72</strain>
    </source>
</reference>
<evidence type="ECO:0000313" key="6">
    <source>
        <dbReference type="Proteomes" id="UP000095495"/>
    </source>
</evidence>
<dbReference type="InterPro" id="IPR012547">
    <property type="entry name" value="PDDEXK_9"/>
</dbReference>
<dbReference type="EMBL" id="CYXV01000018">
    <property type="protein sequence ID" value="CUN17884.1"/>
    <property type="molecule type" value="Genomic_DNA"/>
</dbReference>
<evidence type="ECO:0000259" key="1">
    <source>
        <dbReference type="Pfam" id="PF09820"/>
    </source>
</evidence>
<dbReference type="Gene3D" id="3.40.50.300">
    <property type="entry name" value="P-loop containing nucleotide triphosphate hydrolases"/>
    <property type="match status" value="1"/>
</dbReference>
<evidence type="ECO:0000313" key="3">
    <source>
        <dbReference type="EMBL" id="CUN17884.1"/>
    </source>
</evidence>
<name>A0A0M6WHY4_9FIRM</name>
<dbReference type="Proteomes" id="UP000049979">
    <property type="component" value="Unassembled WGS sequence"/>
</dbReference>
<keyword evidence="5" id="KW-1185">Reference proteome</keyword>
<dbReference type="RefSeq" id="WP_055067377.1">
    <property type="nucleotide sequence ID" value="NZ_CP173697.1"/>
</dbReference>
<dbReference type="OrthoDB" id="1650748at2"/>
<reference evidence="4 7" key="3">
    <citation type="journal article" date="2019" name="Nat. Med.">
        <title>A library of human gut bacterial isolates paired with longitudinal multiomics data enables mechanistic microbiome research.</title>
        <authorList>
            <person name="Poyet M."/>
            <person name="Groussin M."/>
            <person name="Gibbons S.M."/>
            <person name="Avila-Pacheco J."/>
            <person name="Jiang X."/>
            <person name="Kearney S.M."/>
            <person name="Perrotta A.R."/>
            <person name="Berdy B."/>
            <person name="Zhao S."/>
            <person name="Lieberman T.D."/>
            <person name="Swanson P.K."/>
            <person name="Smith M."/>
            <person name="Roesemann S."/>
            <person name="Alexander J.E."/>
            <person name="Rich S.A."/>
            <person name="Livny J."/>
            <person name="Vlamakis H."/>
            <person name="Clish C."/>
            <person name="Bullock K."/>
            <person name="Deik A."/>
            <person name="Scott J."/>
            <person name="Pierce K.A."/>
            <person name="Xavier R.J."/>
            <person name="Alm E.J."/>
        </authorList>
    </citation>
    <scope>NUCLEOTIDE SEQUENCE [LARGE SCALE GENOMIC DNA]</scope>
    <source>
        <strain evidence="4 7">BIOML-A1</strain>
    </source>
</reference>
<dbReference type="EMBL" id="CVRR01000009">
    <property type="protein sequence ID" value="CRL35560.1"/>
    <property type="molecule type" value="Genomic_DNA"/>
</dbReference>
<evidence type="ECO:0000313" key="7">
    <source>
        <dbReference type="Proteomes" id="UP000446657"/>
    </source>
</evidence>
<evidence type="ECO:0000313" key="4">
    <source>
        <dbReference type="EMBL" id="MTR81127.1"/>
    </source>
</evidence>
<dbReference type="Pfam" id="PF08011">
    <property type="entry name" value="PDDEXK_9"/>
    <property type="match status" value="1"/>
</dbReference>
<dbReference type="AlphaFoldDB" id="A0A0M6WHY4"/>
<reference evidence="2" key="2">
    <citation type="submission" date="2015-05" db="EMBL/GenBank/DDBJ databases">
        <authorList>
            <person name="Wang D.B."/>
            <person name="Wang M."/>
        </authorList>
    </citation>
    <scope>NUCLEOTIDE SEQUENCE [LARGE SCALE GENOMIC DNA]</scope>
    <source>
        <strain evidence="2">M72</strain>
    </source>
</reference>
<dbReference type="STRING" id="301302.ERS852420_03244"/>
<accession>A0A0M6WHY4</accession>
<dbReference type="EMBL" id="WNAL01000008">
    <property type="protein sequence ID" value="MTR81127.1"/>
    <property type="molecule type" value="Genomic_DNA"/>
</dbReference>
<evidence type="ECO:0000313" key="2">
    <source>
        <dbReference type="EMBL" id="CRL35560.1"/>
    </source>
</evidence>
<dbReference type="PANTHER" id="PTHR34825">
    <property type="entry name" value="CONSERVED PROTEIN, WITH A WEAK D-GALACTARATE DEHYDRATASE/ALTRONATE HYDROLASE DOMAIN"/>
    <property type="match status" value="1"/>
</dbReference>
<feature type="domain" description="AAA-ATPase-like" evidence="1">
    <location>
        <begin position="12"/>
        <end position="205"/>
    </location>
</feature>
<protein>
    <submittedName>
        <fullName evidence="4">AAA family ATPase</fullName>
    </submittedName>
    <submittedName>
        <fullName evidence="3">Predicted AAA-ATPase</fullName>
    </submittedName>
</protein>